<keyword evidence="6" id="KW-0808">Transferase</keyword>
<dbReference type="Proteomes" id="UP000035680">
    <property type="component" value="Unassembled WGS sequence"/>
</dbReference>
<evidence type="ECO:0000313" key="13">
    <source>
        <dbReference type="Proteomes" id="UP000035680"/>
    </source>
</evidence>
<evidence type="ECO:0000256" key="4">
    <source>
        <dbReference type="ARBA" id="ARBA00012557"/>
    </source>
</evidence>
<evidence type="ECO:0000256" key="7">
    <source>
        <dbReference type="ARBA" id="ARBA00022692"/>
    </source>
</evidence>
<keyword evidence="10" id="KW-1133">Transmembrane helix</keyword>
<dbReference type="GO" id="GO:0016263">
    <property type="term" value="F:glycoprotein-N-acetylgalactosamine 3-beta-galactosyltransferase activity"/>
    <property type="evidence" value="ECO:0007669"/>
    <property type="project" value="UniProtKB-EC"/>
</dbReference>
<dbReference type="PANTHER" id="PTHR23033:SF12">
    <property type="entry name" value="GLYCOPROTEIN-N-ACETYLGALACTOSAMINE 3-BETA-GALACTOSYLTRANSFERASE 1-RELATED"/>
    <property type="match status" value="1"/>
</dbReference>
<evidence type="ECO:0000256" key="5">
    <source>
        <dbReference type="ARBA" id="ARBA00022676"/>
    </source>
</evidence>
<dbReference type="AlphaFoldDB" id="A0A0K0FM95"/>
<feature type="domain" description="Fringe-like glycosyltransferase" evidence="12">
    <location>
        <begin position="59"/>
        <end position="228"/>
    </location>
</feature>
<dbReference type="PANTHER" id="PTHR23033">
    <property type="entry name" value="BETA1,3-GALACTOSYLTRANSFERASE"/>
    <property type="match status" value="1"/>
</dbReference>
<evidence type="ECO:0000256" key="2">
    <source>
        <dbReference type="ARBA" id="ARBA00004922"/>
    </source>
</evidence>
<dbReference type="STRING" id="75913.A0A0K0FM95"/>
<dbReference type="Gene3D" id="3.90.550.50">
    <property type="match status" value="1"/>
</dbReference>
<comment type="pathway">
    <text evidence="2">Protein modification; protein glycosylation.</text>
</comment>
<evidence type="ECO:0000256" key="6">
    <source>
        <dbReference type="ARBA" id="ARBA00022679"/>
    </source>
</evidence>
<proteinExistence type="inferred from homology"/>
<evidence type="ECO:0000256" key="11">
    <source>
        <dbReference type="ARBA" id="ARBA00023136"/>
    </source>
</evidence>
<dbReference type="WBParaSite" id="SVE_1012200.1">
    <property type="protein sequence ID" value="SVE_1012200.1"/>
    <property type="gene ID" value="SVE_1012200"/>
</dbReference>
<name>A0A0K0FM95_STRVS</name>
<evidence type="ECO:0000313" key="14">
    <source>
        <dbReference type="WBParaSite" id="SVE_1012200.1"/>
    </source>
</evidence>
<keyword evidence="7" id="KW-0812">Transmembrane</keyword>
<keyword evidence="9" id="KW-0735">Signal-anchor</keyword>
<keyword evidence="13" id="KW-1185">Reference proteome</keyword>
<keyword evidence="11" id="KW-0472">Membrane</keyword>
<sequence length="339" mass="39556">MSVKFFILLPAAVILIIFAFYNRSIDENTFSIRQFVPIGFCEENPSFEEVSDFLYKNVSIFCLIHSSPKYKNKRAIHQKATWLKRCNNYIFVSSDEDKDLPAIKGGLKDGYEFSNERIRYGLTYVYNNFGDKYDWFFKGDDDNYVIMENLRTFLLLRNSSIDQYYGFKLTLGHEYMSGAGFILSKSALKKMVTISFQNNTICNNKSNIPEDVEFGNCLKTIGIPPMDSRDSSNRHMFVPSSFVEFSTMIKSSHFDGFVNMSPYELKKGFTSLSKYPISFHYVDGDMFYGLEYLFYHAGVIGKDTGAFRNNDTNIYKSNFETFFTRLKRFVRNFYKFDIH</sequence>
<accession>A0A0K0FM95</accession>
<keyword evidence="5" id="KW-0328">Glycosyltransferase</keyword>
<organism evidence="13 14">
    <name type="scientific">Strongyloides venezuelensis</name>
    <name type="common">Threadworm</name>
    <dbReference type="NCBI Taxonomy" id="75913"/>
    <lineage>
        <taxon>Eukaryota</taxon>
        <taxon>Metazoa</taxon>
        <taxon>Ecdysozoa</taxon>
        <taxon>Nematoda</taxon>
        <taxon>Chromadorea</taxon>
        <taxon>Rhabditida</taxon>
        <taxon>Tylenchina</taxon>
        <taxon>Panagrolaimomorpha</taxon>
        <taxon>Strongyloidoidea</taxon>
        <taxon>Strongyloididae</taxon>
        <taxon>Strongyloides</taxon>
    </lineage>
</organism>
<comment type="subcellular location">
    <subcellularLocation>
        <location evidence="1">Membrane</location>
        <topology evidence="1">Single-pass type II membrane protein</topology>
    </subcellularLocation>
</comment>
<dbReference type="UniPathway" id="UPA00378"/>
<dbReference type="EC" id="2.4.1.122" evidence="4"/>
<protein>
    <recommendedName>
        <fullName evidence="4">N-acetylgalactosaminide beta-1,3-galactosyltransferase</fullName>
        <ecNumber evidence="4">2.4.1.122</ecNumber>
    </recommendedName>
</protein>
<evidence type="ECO:0000256" key="1">
    <source>
        <dbReference type="ARBA" id="ARBA00004606"/>
    </source>
</evidence>
<reference evidence="13" key="1">
    <citation type="submission" date="2014-07" db="EMBL/GenBank/DDBJ databases">
        <authorList>
            <person name="Martin A.A"/>
            <person name="De Silva N."/>
        </authorList>
    </citation>
    <scope>NUCLEOTIDE SEQUENCE</scope>
</reference>
<evidence type="ECO:0000256" key="10">
    <source>
        <dbReference type="ARBA" id="ARBA00022989"/>
    </source>
</evidence>
<evidence type="ECO:0000256" key="3">
    <source>
        <dbReference type="ARBA" id="ARBA00006462"/>
    </source>
</evidence>
<dbReference type="GO" id="GO:0000166">
    <property type="term" value="F:nucleotide binding"/>
    <property type="evidence" value="ECO:0007669"/>
    <property type="project" value="UniProtKB-KW"/>
</dbReference>
<dbReference type="InterPro" id="IPR026050">
    <property type="entry name" value="C1GALT1/C1GALT1_chp1"/>
</dbReference>
<keyword evidence="8" id="KW-0547">Nucleotide-binding</keyword>
<evidence type="ECO:0000259" key="12">
    <source>
        <dbReference type="Pfam" id="PF02434"/>
    </source>
</evidence>
<dbReference type="Pfam" id="PF02434">
    <property type="entry name" value="Fringe"/>
    <property type="match status" value="1"/>
</dbReference>
<dbReference type="InterPro" id="IPR003378">
    <property type="entry name" value="Fringe-like_glycosylTrfase"/>
</dbReference>
<dbReference type="GO" id="GO:0016020">
    <property type="term" value="C:membrane"/>
    <property type="evidence" value="ECO:0007669"/>
    <property type="project" value="UniProtKB-SubCell"/>
</dbReference>
<evidence type="ECO:0000256" key="9">
    <source>
        <dbReference type="ARBA" id="ARBA00022968"/>
    </source>
</evidence>
<reference evidence="14" key="2">
    <citation type="submission" date="2015-08" db="UniProtKB">
        <authorList>
            <consortium name="WormBaseParasite"/>
        </authorList>
    </citation>
    <scope>IDENTIFICATION</scope>
</reference>
<evidence type="ECO:0000256" key="8">
    <source>
        <dbReference type="ARBA" id="ARBA00022741"/>
    </source>
</evidence>
<comment type="similarity">
    <text evidence="3">Belongs to the glycosyltransferase 31 family. Beta3-Gal-T subfamily.</text>
</comment>